<protein>
    <submittedName>
        <fullName evidence="9">M48 family metalloprotease</fullName>
    </submittedName>
</protein>
<evidence type="ECO:0000256" key="5">
    <source>
        <dbReference type="ARBA" id="ARBA00023049"/>
    </source>
</evidence>
<feature type="chain" id="PRO_5032390518" evidence="7">
    <location>
        <begin position="22"/>
        <end position="283"/>
    </location>
</feature>
<evidence type="ECO:0000256" key="1">
    <source>
        <dbReference type="ARBA" id="ARBA00022670"/>
    </source>
</evidence>
<comment type="cofactor">
    <cofactor evidence="6">
        <name>Zn(2+)</name>
        <dbReference type="ChEBI" id="CHEBI:29105"/>
    </cofactor>
    <text evidence="6">Binds 1 zinc ion per subunit.</text>
</comment>
<keyword evidence="1 6" id="KW-0645">Protease</keyword>
<evidence type="ECO:0000313" key="10">
    <source>
        <dbReference type="Proteomes" id="UP000466730"/>
    </source>
</evidence>
<evidence type="ECO:0000256" key="4">
    <source>
        <dbReference type="ARBA" id="ARBA00022833"/>
    </source>
</evidence>
<keyword evidence="10" id="KW-1185">Reference proteome</keyword>
<feature type="domain" description="Peptidase M48" evidence="8">
    <location>
        <begin position="93"/>
        <end position="263"/>
    </location>
</feature>
<feature type="signal peptide" evidence="7">
    <location>
        <begin position="1"/>
        <end position="21"/>
    </location>
</feature>
<dbReference type="InterPro" id="IPR051156">
    <property type="entry name" value="Mito/Outer_Membr_Metalloprot"/>
</dbReference>
<dbReference type="Gene3D" id="3.30.2010.10">
    <property type="entry name" value="Metalloproteases ('zincins'), catalytic domain"/>
    <property type="match status" value="1"/>
</dbReference>
<keyword evidence="5 6" id="KW-0482">Metalloprotease</keyword>
<dbReference type="GO" id="GO:0016020">
    <property type="term" value="C:membrane"/>
    <property type="evidence" value="ECO:0007669"/>
    <property type="project" value="TreeGrafter"/>
</dbReference>
<comment type="caution">
    <text evidence="9">The sequence shown here is derived from an EMBL/GenBank/DDBJ whole genome shotgun (WGS) entry which is preliminary data.</text>
</comment>
<evidence type="ECO:0000259" key="8">
    <source>
        <dbReference type="Pfam" id="PF01435"/>
    </source>
</evidence>
<dbReference type="OrthoDB" id="7338723at2"/>
<keyword evidence="7" id="KW-0732">Signal</keyword>
<dbReference type="GO" id="GO:0046872">
    <property type="term" value="F:metal ion binding"/>
    <property type="evidence" value="ECO:0007669"/>
    <property type="project" value="UniProtKB-KW"/>
</dbReference>
<accession>A0A844BLA5</accession>
<keyword evidence="4 6" id="KW-0862">Zinc</keyword>
<evidence type="ECO:0000256" key="3">
    <source>
        <dbReference type="ARBA" id="ARBA00022801"/>
    </source>
</evidence>
<evidence type="ECO:0000256" key="6">
    <source>
        <dbReference type="RuleBase" id="RU003983"/>
    </source>
</evidence>
<organism evidence="9 10">
    <name type="scientific">Rhodovulum strictum</name>
    <dbReference type="NCBI Taxonomy" id="58314"/>
    <lineage>
        <taxon>Bacteria</taxon>
        <taxon>Pseudomonadati</taxon>
        <taxon>Pseudomonadota</taxon>
        <taxon>Alphaproteobacteria</taxon>
        <taxon>Rhodobacterales</taxon>
        <taxon>Paracoccaceae</taxon>
        <taxon>Rhodovulum</taxon>
    </lineage>
</organism>
<dbReference type="PANTHER" id="PTHR22726">
    <property type="entry name" value="METALLOENDOPEPTIDASE OMA1"/>
    <property type="match status" value="1"/>
</dbReference>
<keyword evidence="2" id="KW-0479">Metal-binding</keyword>
<evidence type="ECO:0000256" key="2">
    <source>
        <dbReference type="ARBA" id="ARBA00022723"/>
    </source>
</evidence>
<keyword evidence="3 6" id="KW-0378">Hydrolase</keyword>
<dbReference type="PROSITE" id="PS51257">
    <property type="entry name" value="PROKAR_LIPOPROTEIN"/>
    <property type="match status" value="1"/>
</dbReference>
<dbReference type="GO" id="GO:0051603">
    <property type="term" value="P:proteolysis involved in protein catabolic process"/>
    <property type="evidence" value="ECO:0007669"/>
    <property type="project" value="TreeGrafter"/>
</dbReference>
<comment type="similarity">
    <text evidence="6">Belongs to the peptidase M48 family.</text>
</comment>
<dbReference type="InterPro" id="IPR001915">
    <property type="entry name" value="Peptidase_M48"/>
</dbReference>
<name>A0A844BLA5_9RHOB</name>
<dbReference type="PANTHER" id="PTHR22726:SF1">
    <property type="entry name" value="METALLOENDOPEPTIDASE OMA1, MITOCHONDRIAL"/>
    <property type="match status" value="1"/>
</dbReference>
<dbReference type="Pfam" id="PF01435">
    <property type="entry name" value="Peptidase_M48"/>
    <property type="match status" value="1"/>
</dbReference>
<dbReference type="GO" id="GO:0004222">
    <property type="term" value="F:metalloendopeptidase activity"/>
    <property type="evidence" value="ECO:0007669"/>
    <property type="project" value="InterPro"/>
</dbReference>
<proteinExistence type="inferred from homology"/>
<dbReference type="EMBL" id="WJPO01000019">
    <property type="protein sequence ID" value="MRH21792.1"/>
    <property type="molecule type" value="Genomic_DNA"/>
</dbReference>
<dbReference type="Proteomes" id="UP000466730">
    <property type="component" value="Unassembled WGS sequence"/>
</dbReference>
<evidence type="ECO:0000313" key="9">
    <source>
        <dbReference type="EMBL" id="MRH21792.1"/>
    </source>
</evidence>
<sequence length="283" mass="30785">MFVRKALRTGLAILCLAGVSACGTTYRMPDISETTTSQAVAMFDAARAEPPHAMASPDVGMTRFRRVASRVEPVARKFCEKELAAGRNVDCNVQLQIDREMKERNAYFTYAESGNRGPIIRFSVPILQDARNDDEIAFILGHEYGHLIGQHIQKQQQQALAGALILGALTAYSNAQAASVGAYYDPHAVEQNMQIGAAAGQLAFSQTYELESDMIGTRIAAAAGYDPVKGARFFARDEPARSQSGKLSFWGTHPSDQKRVAVVLATMEQIRAQEGLVRKGSAN</sequence>
<dbReference type="AlphaFoldDB" id="A0A844BLA5"/>
<evidence type="ECO:0000256" key="7">
    <source>
        <dbReference type="SAM" id="SignalP"/>
    </source>
</evidence>
<reference evidence="9 10" key="1">
    <citation type="submission" date="2019-11" db="EMBL/GenBank/DDBJ databases">
        <title>Draft Whole-Genome sequence of the marine photosynthetic bacterium Rhodovulum strictum DSM 11289.</title>
        <authorList>
            <person name="Kyndt J.A."/>
            <person name="Meyer T.E."/>
        </authorList>
    </citation>
    <scope>NUCLEOTIDE SEQUENCE [LARGE SCALE GENOMIC DNA]</scope>
    <source>
        <strain evidence="9 10">DSM 11289</strain>
    </source>
</reference>
<gene>
    <name evidence="9" type="ORF">GH815_12375</name>
</gene>